<accession>A0A7W0BTA7</accession>
<dbReference type="Proteomes" id="UP000580891">
    <property type="component" value="Unassembled WGS sequence"/>
</dbReference>
<dbReference type="CDD" id="cd00093">
    <property type="entry name" value="HTH_XRE"/>
    <property type="match status" value="1"/>
</dbReference>
<proteinExistence type="predicted"/>
<protein>
    <submittedName>
        <fullName evidence="2">Putative transcriptional regulator</fullName>
    </submittedName>
</protein>
<dbReference type="Gene3D" id="1.10.260.40">
    <property type="entry name" value="lambda repressor-like DNA-binding domains"/>
    <property type="match status" value="1"/>
</dbReference>
<evidence type="ECO:0000313" key="3">
    <source>
        <dbReference type="Proteomes" id="UP000580891"/>
    </source>
</evidence>
<evidence type="ECO:0000313" key="2">
    <source>
        <dbReference type="EMBL" id="MBA2869976.1"/>
    </source>
</evidence>
<dbReference type="Pfam" id="PF13443">
    <property type="entry name" value="HTH_26"/>
    <property type="match status" value="1"/>
</dbReference>
<keyword evidence="3" id="KW-1185">Reference proteome</keyword>
<gene>
    <name evidence="2" type="ORF">HNQ85_000234</name>
</gene>
<dbReference type="InterPro" id="IPR001387">
    <property type="entry name" value="Cro/C1-type_HTH"/>
</dbReference>
<sequence length="76" mass="8978">MARKIRLKLREILKERDIEQKQLAEKAKVTERAISELCNDKVKRYTKETLERIADALEIDDISELIEIVHEKSEVD</sequence>
<dbReference type="SMART" id="SM00530">
    <property type="entry name" value="HTH_XRE"/>
    <property type="match status" value="1"/>
</dbReference>
<dbReference type="GO" id="GO:0003677">
    <property type="term" value="F:DNA binding"/>
    <property type="evidence" value="ECO:0007669"/>
    <property type="project" value="InterPro"/>
</dbReference>
<dbReference type="AlphaFoldDB" id="A0A7W0BTA7"/>
<name>A0A7W0BTA7_9BACL</name>
<evidence type="ECO:0000259" key="1">
    <source>
        <dbReference type="PROSITE" id="PS50943"/>
    </source>
</evidence>
<dbReference type="SUPFAM" id="SSF47413">
    <property type="entry name" value="lambda repressor-like DNA-binding domains"/>
    <property type="match status" value="1"/>
</dbReference>
<dbReference type="EMBL" id="JACDUU010000001">
    <property type="protein sequence ID" value="MBA2869976.1"/>
    <property type="molecule type" value="Genomic_DNA"/>
</dbReference>
<organism evidence="2 3">
    <name type="scientific">[Anoxybacillus] calidus</name>
    <dbReference type="NCBI Taxonomy" id="575178"/>
    <lineage>
        <taxon>Bacteria</taxon>
        <taxon>Bacillati</taxon>
        <taxon>Bacillota</taxon>
        <taxon>Bacilli</taxon>
        <taxon>Bacillales</taxon>
        <taxon>Anoxybacillaceae</taxon>
        <taxon>Paranoxybacillus</taxon>
    </lineage>
</organism>
<dbReference type="RefSeq" id="WP_181535411.1">
    <property type="nucleotide sequence ID" value="NZ_JACDUU010000001.1"/>
</dbReference>
<reference evidence="2 3" key="1">
    <citation type="submission" date="2020-07" db="EMBL/GenBank/DDBJ databases">
        <title>Genomic Encyclopedia of Type Strains, Phase IV (KMG-IV): sequencing the most valuable type-strain genomes for metagenomic binning, comparative biology and taxonomic classification.</title>
        <authorList>
            <person name="Goeker M."/>
        </authorList>
    </citation>
    <scope>NUCLEOTIDE SEQUENCE [LARGE SCALE GENOMIC DNA]</scope>
    <source>
        <strain evidence="2 3">DSM 25220</strain>
    </source>
</reference>
<dbReference type="PROSITE" id="PS50943">
    <property type="entry name" value="HTH_CROC1"/>
    <property type="match status" value="1"/>
</dbReference>
<dbReference type="InterPro" id="IPR010982">
    <property type="entry name" value="Lambda_DNA-bd_dom_sf"/>
</dbReference>
<comment type="caution">
    <text evidence="2">The sequence shown here is derived from an EMBL/GenBank/DDBJ whole genome shotgun (WGS) entry which is preliminary data.</text>
</comment>
<feature type="domain" description="HTH cro/C1-type" evidence="1">
    <location>
        <begin position="9"/>
        <end position="65"/>
    </location>
</feature>